<dbReference type="EMBL" id="CP036265">
    <property type="protein sequence ID" value="QDT17859.1"/>
    <property type="molecule type" value="Genomic_DNA"/>
</dbReference>
<organism evidence="6 7">
    <name type="scientific">Alienimonas californiensis</name>
    <dbReference type="NCBI Taxonomy" id="2527989"/>
    <lineage>
        <taxon>Bacteria</taxon>
        <taxon>Pseudomonadati</taxon>
        <taxon>Planctomycetota</taxon>
        <taxon>Planctomycetia</taxon>
        <taxon>Planctomycetales</taxon>
        <taxon>Planctomycetaceae</taxon>
        <taxon>Alienimonas</taxon>
    </lineage>
</organism>
<gene>
    <name evidence="6" type="ORF">CA12_39940</name>
</gene>
<feature type="transmembrane region" description="Helical" evidence="5">
    <location>
        <begin position="448"/>
        <end position="468"/>
    </location>
</feature>
<dbReference type="PANTHER" id="PTHR23526:SF1">
    <property type="entry name" value="MAJOR FACILITATOR SUPERFAMILY MFS_1"/>
    <property type="match status" value="1"/>
</dbReference>
<protein>
    <submittedName>
        <fullName evidence="6">Major Facilitator Superfamily protein</fullName>
    </submittedName>
</protein>
<feature type="transmembrane region" description="Helical" evidence="5">
    <location>
        <begin position="359"/>
        <end position="379"/>
    </location>
</feature>
<accession>A0A517PEQ5</accession>
<dbReference type="GO" id="GO:0022857">
    <property type="term" value="F:transmembrane transporter activity"/>
    <property type="evidence" value="ECO:0007669"/>
    <property type="project" value="InterPro"/>
</dbReference>
<feature type="region of interest" description="Disordered" evidence="4">
    <location>
        <begin position="1"/>
        <end position="55"/>
    </location>
</feature>
<name>A0A517PEQ5_9PLAN</name>
<keyword evidence="1 5" id="KW-0812">Transmembrane</keyword>
<feature type="compositionally biased region" description="Basic and acidic residues" evidence="4">
    <location>
        <begin position="43"/>
        <end position="55"/>
    </location>
</feature>
<feature type="compositionally biased region" description="Polar residues" evidence="4">
    <location>
        <begin position="29"/>
        <end position="42"/>
    </location>
</feature>
<dbReference type="KEGG" id="acaf:CA12_39940"/>
<evidence type="ECO:0000256" key="4">
    <source>
        <dbReference type="SAM" id="MobiDB-lite"/>
    </source>
</evidence>
<dbReference type="InterPro" id="IPR011701">
    <property type="entry name" value="MFS"/>
</dbReference>
<dbReference type="InterPro" id="IPR052528">
    <property type="entry name" value="Sugar_transport-like"/>
</dbReference>
<evidence type="ECO:0000256" key="1">
    <source>
        <dbReference type="ARBA" id="ARBA00022692"/>
    </source>
</evidence>
<feature type="transmembrane region" description="Helical" evidence="5">
    <location>
        <begin position="165"/>
        <end position="187"/>
    </location>
</feature>
<feature type="transmembrane region" description="Helical" evidence="5">
    <location>
        <begin position="330"/>
        <end position="352"/>
    </location>
</feature>
<feature type="transmembrane region" description="Helical" evidence="5">
    <location>
        <begin position="424"/>
        <end position="442"/>
    </location>
</feature>
<reference evidence="6 7" key="1">
    <citation type="submission" date="2019-02" db="EMBL/GenBank/DDBJ databases">
        <title>Deep-cultivation of Planctomycetes and their phenomic and genomic characterization uncovers novel biology.</title>
        <authorList>
            <person name="Wiegand S."/>
            <person name="Jogler M."/>
            <person name="Boedeker C."/>
            <person name="Pinto D."/>
            <person name="Vollmers J."/>
            <person name="Rivas-Marin E."/>
            <person name="Kohn T."/>
            <person name="Peeters S.H."/>
            <person name="Heuer A."/>
            <person name="Rast P."/>
            <person name="Oberbeckmann S."/>
            <person name="Bunk B."/>
            <person name="Jeske O."/>
            <person name="Meyerdierks A."/>
            <person name="Storesund J.E."/>
            <person name="Kallscheuer N."/>
            <person name="Luecker S."/>
            <person name="Lage O.M."/>
            <person name="Pohl T."/>
            <person name="Merkel B.J."/>
            <person name="Hornburger P."/>
            <person name="Mueller R.-W."/>
            <person name="Bruemmer F."/>
            <person name="Labrenz M."/>
            <person name="Spormann A.M."/>
            <person name="Op den Camp H."/>
            <person name="Overmann J."/>
            <person name="Amann R."/>
            <person name="Jetten M.S.M."/>
            <person name="Mascher T."/>
            <person name="Medema M.H."/>
            <person name="Devos D.P."/>
            <person name="Kaster A.-K."/>
            <person name="Ovreas L."/>
            <person name="Rohde M."/>
            <person name="Galperin M.Y."/>
            <person name="Jogler C."/>
        </authorList>
    </citation>
    <scope>NUCLEOTIDE SEQUENCE [LARGE SCALE GENOMIC DNA]</scope>
    <source>
        <strain evidence="6 7">CA12</strain>
    </source>
</reference>
<dbReference type="AlphaFoldDB" id="A0A517PEQ5"/>
<dbReference type="Proteomes" id="UP000318741">
    <property type="component" value="Chromosome"/>
</dbReference>
<dbReference type="SUPFAM" id="SSF103473">
    <property type="entry name" value="MFS general substrate transporter"/>
    <property type="match status" value="1"/>
</dbReference>
<sequence length="483" mass="50429">MGLPAETAARGGFATNRFAEPRSGDGPSESASSGADGSTPSSDRSDDVRLPDGTGTERRNLATLAAYTVALRVSWIFKTESVVMPALLDTLTAPLVGVGGTGGAGWVQGFLPLLNRAGQSVPPMLYADSLRDRPVKKWSVWATTLGMALPFALLAVLLWTLRERFAGTAAVAGFLALYGLFFAATGLNQLGFSTLQAKLIPPARRGRLIAAGGVLGSFAAVTVAYGFLAGWRAEGPASFAAPFAATAAGMLLSSALVLFVREAPDEPAGNRGSRRFSVRGQARDAAAVLRSDGNFRRIAAVASLFVTAQLVFPHYIVLARESHGAGSLPLILFVAAQNVGAGLFSVAVGWVADRRGNRLAVRGCLIGLAALPPLALVLARQEDPRLLAALFFLLGLTPVAFKAVTNWTLELTEPENHPRYVSTLKLCMAAPFLLAVPVGALVDVAGHGPAFLGVSALVAAGCGLTWLAPEPRSFFTEPSPKRS</sequence>
<evidence type="ECO:0000313" key="7">
    <source>
        <dbReference type="Proteomes" id="UP000318741"/>
    </source>
</evidence>
<keyword evidence="2 5" id="KW-1133">Transmembrane helix</keyword>
<feature type="transmembrane region" description="Helical" evidence="5">
    <location>
        <begin position="298"/>
        <end position="318"/>
    </location>
</feature>
<dbReference type="PANTHER" id="PTHR23526">
    <property type="entry name" value="INTEGRAL MEMBRANE TRANSPORT PROTEIN-RELATED"/>
    <property type="match status" value="1"/>
</dbReference>
<feature type="transmembrane region" description="Helical" evidence="5">
    <location>
        <begin position="240"/>
        <end position="260"/>
    </location>
</feature>
<dbReference type="Gene3D" id="1.20.1250.20">
    <property type="entry name" value="MFS general substrate transporter like domains"/>
    <property type="match status" value="1"/>
</dbReference>
<dbReference type="InterPro" id="IPR036259">
    <property type="entry name" value="MFS_trans_sf"/>
</dbReference>
<dbReference type="Pfam" id="PF07690">
    <property type="entry name" value="MFS_1"/>
    <property type="match status" value="1"/>
</dbReference>
<evidence type="ECO:0000256" key="2">
    <source>
        <dbReference type="ARBA" id="ARBA00022989"/>
    </source>
</evidence>
<evidence type="ECO:0000256" key="3">
    <source>
        <dbReference type="ARBA" id="ARBA00023136"/>
    </source>
</evidence>
<evidence type="ECO:0000313" key="6">
    <source>
        <dbReference type="EMBL" id="QDT17859.1"/>
    </source>
</evidence>
<proteinExistence type="predicted"/>
<keyword evidence="3 5" id="KW-0472">Membrane</keyword>
<keyword evidence="7" id="KW-1185">Reference proteome</keyword>
<feature type="transmembrane region" description="Helical" evidence="5">
    <location>
        <begin position="385"/>
        <end position="404"/>
    </location>
</feature>
<feature type="transmembrane region" description="Helical" evidence="5">
    <location>
        <begin position="208"/>
        <end position="228"/>
    </location>
</feature>
<feature type="transmembrane region" description="Helical" evidence="5">
    <location>
        <begin position="138"/>
        <end position="159"/>
    </location>
</feature>
<evidence type="ECO:0000256" key="5">
    <source>
        <dbReference type="SAM" id="Phobius"/>
    </source>
</evidence>